<dbReference type="CDD" id="cd14660">
    <property type="entry name" value="E2F_DD"/>
    <property type="match status" value="1"/>
</dbReference>
<dbReference type="SUPFAM" id="SSF144074">
    <property type="entry name" value="E2F-DP heterodimerization region"/>
    <property type="match status" value="1"/>
</dbReference>
<evidence type="ECO:0000256" key="3">
    <source>
        <dbReference type="ARBA" id="ARBA00023125"/>
    </source>
</evidence>
<dbReference type="InterPro" id="IPR015633">
    <property type="entry name" value="E2F"/>
</dbReference>
<reference evidence="8 9" key="1">
    <citation type="journal article" date="2022" name="Allergy">
        <title>Genome assembly and annotation of Periplaneta americana reveal a comprehensive cockroach allergen profile.</title>
        <authorList>
            <person name="Wang L."/>
            <person name="Xiong Q."/>
            <person name="Saelim N."/>
            <person name="Wang L."/>
            <person name="Nong W."/>
            <person name="Wan A.T."/>
            <person name="Shi M."/>
            <person name="Liu X."/>
            <person name="Cao Q."/>
            <person name="Hui J.H.L."/>
            <person name="Sookrung N."/>
            <person name="Leung T.F."/>
            <person name="Tungtrongchitr A."/>
            <person name="Tsui S.K.W."/>
        </authorList>
    </citation>
    <scope>NUCLEOTIDE SEQUENCE [LARGE SCALE GENOMIC DNA]</scope>
    <source>
        <strain evidence="8">PWHHKU_190912</strain>
    </source>
</reference>
<dbReference type="Gene3D" id="6.10.250.540">
    <property type="match status" value="1"/>
</dbReference>
<keyword evidence="9" id="KW-1185">Reference proteome</keyword>
<keyword evidence="3 5" id="KW-0238">DNA-binding</keyword>
<keyword evidence="4 5" id="KW-0804">Transcription</keyword>
<feature type="compositionally biased region" description="Low complexity" evidence="6">
    <location>
        <begin position="66"/>
        <end position="80"/>
    </location>
</feature>
<feature type="region of interest" description="Disordered" evidence="6">
    <location>
        <begin position="510"/>
        <end position="539"/>
    </location>
</feature>
<dbReference type="PANTHER" id="PTHR12081:SF18">
    <property type="entry name" value="TRANSCRIPTION FACTOR E2F2-RELATED"/>
    <property type="match status" value="1"/>
</dbReference>
<dbReference type="Pfam" id="PF02319">
    <property type="entry name" value="WHD_E2F_TDP"/>
    <property type="match status" value="1"/>
</dbReference>
<feature type="domain" description="E2F/DP family winged-helix DNA-binding" evidence="7">
    <location>
        <begin position="92"/>
        <end position="157"/>
    </location>
</feature>
<dbReference type="EMBL" id="JAJSOF020000021">
    <property type="protein sequence ID" value="KAJ4437339.1"/>
    <property type="molecule type" value="Genomic_DNA"/>
</dbReference>
<comment type="caution">
    <text evidence="8">The sequence shown here is derived from an EMBL/GenBank/DDBJ whole genome shotgun (WGS) entry which is preliminary data.</text>
</comment>
<name>A0ABQ8ST43_PERAM</name>
<evidence type="ECO:0000259" key="7">
    <source>
        <dbReference type="SMART" id="SM01372"/>
    </source>
</evidence>
<proteinExistence type="inferred from homology"/>
<dbReference type="InterPro" id="IPR003316">
    <property type="entry name" value="E2F_WHTH_DNA-bd_dom"/>
</dbReference>
<dbReference type="SMART" id="SM01372">
    <property type="entry name" value="E2F_TDP"/>
    <property type="match status" value="1"/>
</dbReference>
<dbReference type="SUPFAM" id="SSF46785">
    <property type="entry name" value="Winged helix' DNA-binding domain"/>
    <property type="match status" value="1"/>
</dbReference>
<dbReference type="PANTHER" id="PTHR12081">
    <property type="entry name" value="TRANSCRIPTION FACTOR E2F"/>
    <property type="match status" value="1"/>
</dbReference>
<dbReference type="InterPro" id="IPR036388">
    <property type="entry name" value="WH-like_DNA-bd_sf"/>
</dbReference>
<evidence type="ECO:0000256" key="1">
    <source>
        <dbReference type="ARBA" id="ARBA00010940"/>
    </source>
</evidence>
<feature type="region of interest" description="Disordered" evidence="6">
    <location>
        <begin position="45"/>
        <end position="87"/>
    </location>
</feature>
<feature type="compositionally biased region" description="Low complexity" evidence="6">
    <location>
        <begin position="524"/>
        <end position="539"/>
    </location>
</feature>
<keyword evidence="2 5" id="KW-0805">Transcription regulation</keyword>
<feature type="compositionally biased region" description="Basic and acidic residues" evidence="6">
    <location>
        <begin position="387"/>
        <end position="396"/>
    </location>
</feature>
<dbReference type="InterPro" id="IPR032198">
    <property type="entry name" value="E2F_CC-MB"/>
</dbReference>
<dbReference type="InterPro" id="IPR037241">
    <property type="entry name" value="E2F-DP_heterodim"/>
</dbReference>
<evidence type="ECO:0000256" key="5">
    <source>
        <dbReference type="RuleBase" id="RU003796"/>
    </source>
</evidence>
<sequence length="539" mass="60309">MVYHVRPTTREDMKQRIREACGSLRYAEILRAIMDAVKRRLNLEGSPASDEGFKTPRSTKRMRTVSNSSGASSYNSSPASKTVLRKPVERTRYDTSLGLLTKKFVGLLQSSPDGVVDLNVASECLDVQKRRIYDITNVLEGIGILEKKSKNNIQWSVGADDQQPGLLIHLKIQDHHDKNSKQHRRRKQNILFAEERSQENKVLKLCLMLEILSIKAAAASQESIDEFYDLLSRTLEKHHLSNEPMKICNMDESGFTFVNKASKVASPKGLKKRVYQQTATERVETTTVLLAVNAAGQVGPCLKIFKGQRISDDESVAIKNIISGFRTSRIFPMNRQGLREDAFQASELHTGEDAEEVPSDDALHLPPKFQRVNVRHSAAQKACVFDSENKEPEKEPTPSTSGVRRLLPKNNTRLKKKLENNVCHSCQGRGGQIPSDAGGMSAGSLQSDIDDLEAKENILDDLITNAESDLRQLSEDKRYAYITYQDLRGIPEYRHQTIMAIKAPPEAKLQVPHPSQHFSEPSHLLGGLPTQLLPPKCPT</sequence>
<dbReference type="Gene3D" id="1.10.10.10">
    <property type="entry name" value="Winged helix-like DNA-binding domain superfamily/Winged helix DNA-binding domain"/>
    <property type="match status" value="1"/>
</dbReference>
<dbReference type="InterPro" id="IPR036390">
    <property type="entry name" value="WH_DNA-bd_sf"/>
</dbReference>
<comment type="subcellular location">
    <subcellularLocation>
        <location evidence="5">Nucleus</location>
    </subcellularLocation>
</comment>
<gene>
    <name evidence="8" type="ORF">ANN_17478</name>
</gene>
<comment type="similarity">
    <text evidence="1 5">Belongs to the E2F/DP family.</text>
</comment>
<keyword evidence="5" id="KW-0539">Nucleus</keyword>
<evidence type="ECO:0000256" key="2">
    <source>
        <dbReference type="ARBA" id="ARBA00023015"/>
    </source>
</evidence>
<dbReference type="Pfam" id="PF16421">
    <property type="entry name" value="E2F_CC-MB"/>
    <property type="match status" value="1"/>
</dbReference>
<feature type="region of interest" description="Disordered" evidence="6">
    <location>
        <begin position="383"/>
        <end position="410"/>
    </location>
</feature>
<accession>A0ABQ8ST43</accession>
<dbReference type="Proteomes" id="UP001148838">
    <property type="component" value="Unassembled WGS sequence"/>
</dbReference>
<evidence type="ECO:0000313" key="9">
    <source>
        <dbReference type="Proteomes" id="UP001148838"/>
    </source>
</evidence>
<evidence type="ECO:0000313" key="8">
    <source>
        <dbReference type="EMBL" id="KAJ4437339.1"/>
    </source>
</evidence>
<evidence type="ECO:0000256" key="6">
    <source>
        <dbReference type="SAM" id="MobiDB-lite"/>
    </source>
</evidence>
<protein>
    <recommendedName>
        <fullName evidence="7">E2F/DP family winged-helix DNA-binding domain-containing protein</fullName>
    </recommendedName>
</protein>
<evidence type="ECO:0000256" key="4">
    <source>
        <dbReference type="ARBA" id="ARBA00023163"/>
    </source>
</evidence>
<organism evidence="8 9">
    <name type="scientific">Periplaneta americana</name>
    <name type="common">American cockroach</name>
    <name type="synonym">Blatta americana</name>
    <dbReference type="NCBI Taxonomy" id="6978"/>
    <lineage>
        <taxon>Eukaryota</taxon>
        <taxon>Metazoa</taxon>
        <taxon>Ecdysozoa</taxon>
        <taxon>Arthropoda</taxon>
        <taxon>Hexapoda</taxon>
        <taxon>Insecta</taxon>
        <taxon>Pterygota</taxon>
        <taxon>Neoptera</taxon>
        <taxon>Polyneoptera</taxon>
        <taxon>Dictyoptera</taxon>
        <taxon>Blattodea</taxon>
        <taxon>Blattoidea</taxon>
        <taxon>Blattidae</taxon>
        <taxon>Blattinae</taxon>
        <taxon>Periplaneta</taxon>
    </lineage>
</organism>